<feature type="domain" description="Mechanosensitive ion channel MscS C-terminal" evidence="1">
    <location>
        <begin position="26"/>
        <end position="108"/>
    </location>
</feature>
<accession>U2YKH3</accession>
<protein>
    <submittedName>
        <fullName evidence="2">Potassium efflux system kefA protein / small-conductance mechanosensitive channel</fullName>
    </submittedName>
</protein>
<dbReference type="PANTHER" id="PTHR30347">
    <property type="entry name" value="POTASSIUM CHANNEL RELATED"/>
    <property type="match status" value="1"/>
</dbReference>
<gene>
    <name evidence="2" type="ORF">MBELCI_1508</name>
</gene>
<evidence type="ECO:0000313" key="3">
    <source>
        <dbReference type="Proteomes" id="UP000016566"/>
    </source>
</evidence>
<dbReference type="Gene3D" id="3.30.70.100">
    <property type="match status" value="1"/>
</dbReference>
<dbReference type="PANTHER" id="PTHR30347:SF1">
    <property type="entry name" value="MECHANOSENSITIVE CHANNEL MSCK"/>
    <property type="match status" value="1"/>
</dbReference>
<dbReference type="AlphaFoldDB" id="U2YKH3"/>
<proteinExistence type="predicted"/>
<dbReference type="GO" id="GO:0016020">
    <property type="term" value="C:membrane"/>
    <property type="evidence" value="ECO:0007669"/>
    <property type="project" value="InterPro"/>
</dbReference>
<reference evidence="2" key="1">
    <citation type="journal article" date="2013" name="Genome Announc.">
        <title>Draft Genome Sequence of Loktanella cinnabarina LL-001T, Isolated from Deep-Sea Floor Sediment.</title>
        <authorList>
            <person name="Nishi S."/>
            <person name="Tsubouchi T."/>
            <person name="Takaki Y."/>
            <person name="Koyanagi R."/>
            <person name="Satoh N."/>
            <person name="Maruyama T."/>
            <person name="Hatada Y."/>
        </authorList>
    </citation>
    <scope>NUCLEOTIDE SEQUENCE [LARGE SCALE GENOMIC DNA]</scope>
    <source>
        <strain evidence="2">LL-001</strain>
    </source>
</reference>
<dbReference type="InterPro" id="IPR049278">
    <property type="entry name" value="MS_channel_C"/>
</dbReference>
<keyword evidence="3" id="KW-1185">Reference proteome</keyword>
<sequence length="128" mass="14244">MIVPNADLVSNQVTNWTRGNSVGRVIVPVGVAYGSDLVRVQEILLEVAEDHPLVLANPAPAVLFRAFGPSRLEFEIRAILRDINFVVAVQSEMNNDIARRFNAEGIEIPFPQQDLWLKNPEALRPETS</sequence>
<dbReference type="SUPFAM" id="SSF82689">
    <property type="entry name" value="Mechanosensitive channel protein MscS (YggB), C-terminal domain"/>
    <property type="match status" value="1"/>
</dbReference>
<organism evidence="2 3">
    <name type="scientific">Limimaricola cinnabarinus LL-001</name>
    <dbReference type="NCBI Taxonomy" id="1337093"/>
    <lineage>
        <taxon>Bacteria</taxon>
        <taxon>Pseudomonadati</taxon>
        <taxon>Pseudomonadota</taxon>
        <taxon>Alphaproteobacteria</taxon>
        <taxon>Rhodobacterales</taxon>
        <taxon>Paracoccaceae</taxon>
        <taxon>Limimaricola</taxon>
    </lineage>
</organism>
<evidence type="ECO:0000313" key="2">
    <source>
        <dbReference type="EMBL" id="GAD55456.1"/>
    </source>
</evidence>
<comment type="caution">
    <text evidence="2">The sequence shown here is derived from an EMBL/GenBank/DDBJ whole genome shotgun (WGS) entry which is preliminary data.</text>
</comment>
<evidence type="ECO:0000259" key="1">
    <source>
        <dbReference type="Pfam" id="PF21082"/>
    </source>
</evidence>
<dbReference type="Proteomes" id="UP000016566">
    <property type="component" value="Unassembled WGS sequence"/>
</dbReference>
<dbReference type="eggNOG" id="COG3264">
    <property type="taxonomic scope" value="Bacteria"/>
</dbReference>
<dbReference type="InterPro" id="IPR052702">
    <property type="entry name" value="MscS-like_channel"/>
</dbReference>
<dbReference type="EMBL" id="BATB01000015">
    <property type="protein sequence ID" value="GAD55456.1"/>
    <property type="molecule type" value="Genomic_DNA"/>
</dbReference>
<dbReference type="Pfam" id="PF21082">
    <property type="entry name" value="MS_channel_3rd"/>
    <property type="match status" value="1"/>
</dbReference>
<name>U2YKH3_9RHOB</name>
<dbReference type="STRING" id="1337093.MBELCI_1508"/>
<dbReference type="InterPro" id="IPR011066">
    <property type="entry name" value="MscS_channel_C_sf"/>
</dbReference>